<dbReference type="GO" id="GO:0008237">
    <property type="term" value="F:metallopeptidase activity"/>
    <property type="evidence" value="ECO:0007669"/>
    <property type="project" value="UniProtKB-KW"/>
</dbReference>
<dbReference type="InterPro" id="IPR000834">
    <property type="entry name" value="Peptidase_M14"/>
</dbReference>
<dbReference type="EMBL" id="JAGEUA010000001">
    <property type="protein sequence ID" value="KAL1022062.1"/>
    <property type="molecule type" value="Genomic_DNA"/>
</dbReference>
<comment type="similarity">
    <text evidence="2 9">Belongs to the peptidase M14 family.</text>
</comment>
<gene>
    <name evidence="12" type="ORF">UPYG_G00021730</name>
</gene>
<dbReference type="AlphaFoldDB" id="A0ABD0XNZ7"/>
<dbReference type="Pfam" id="PF00246">
    <property type="entry name" value="Peptidase_M14"/>
    <property type="match status" value="1"/>
</dbReference>
<evidence type="ECO:0000313" key="12">
    <source>
        <dbReference type="EMBL" id="KAL1022062.1"/>
    </source>
</evidence>
<evidence type="ECO:0000256" key="2">
    <source>
        <dbReference type="ARBA" id="ARBA00005988"/>
    </source>
</evidence>
<comment type="caution">
    <text evidence="12">The sequence shown here is derived from an EMBL/GenBank/DDBJ whole genome shotgun (WGS) entry which is preliminary data.</text>
</comment>
<dbReference type="FunFam" id="3.40.630.10:FF:000001">
    <property type="entry name" value="Carboxypeptidase B"/>
    <property type="match status" value="1"/>
</dbReference>
<dbReference type="PANTHER" id="PTHR11705:SF19">
    <property type="entry name" value="CARBOXYPEPTIDASE O"/>
    <property type="match status" value="1"/>
</dbReference>
<evidence type="ECO:0000313" key="13">
    <source>
        <dbReference type="Proteomes" id="UP001557470"/>
    </source>
</evidence>
<keyword evidence="5" id="KW-0479">Metal-binding</keyword>
<name>A0ABD0XNZ7_UMBPY</name>
<protein>
    <recommendedName>
        <fullName evidence="11">Peptidase M14 domain-containing protein</fullName>
    </recommendedName>
</protein>
<dbReference type="GO" id="GO:0004180">
    <property type="term" value="F:carboxypeptidase activity"/>
    <property type="evidence" value="ECO:0007669"/>
    <property type="project" value="UniProtKB-KW"/>
</dbReference>
<keyword evidence="6" id="KW-0378">Hydrolase</keyword>
<reference evidence="12 13" key="1">
    <citation type="submission" date="2024-06" db="EMBL/GenBank/DDBJ databases">
        <authorList>
            <person name="Pan Q."/>
            <person name="Wen M."/>
            <person name="Jouanno E."/>
            <person name="Zahm M."/>
            <person name="Klopp C."/>
            <person name="Cabau C."/>
            <person name="Louis A."/>
            <person name="Berthelot C."/>
            <person name="Parey E."/>
            <person name="Roest Crollius H."/>
            <person name="Montfort J."/>
            <person name="Robinson-Rechavi M."/>
            <person name="Bouchez O."/>
            <person name="Lampietro C."/>
            <person name="Lopez Roques C."/>
            <person name="Donnadieu C."/>
            <person name="Postlethwait J."/>
            <person name="Bobe J."/>
            <person name="Verreycken H."/>
            <person name="Guiguen Y."/>
        </authorList>
    </citation>
    <scope>NUCLEOTIDE SEQUENCE [LARGE SCALE GENOMIC DNA]</scope>
    <source>
        <strain evidence="12">Up_M1</strain>
        <tissue evidence="12">Testis</tissue>
    </source>
</reference>
<dbReference type="SUPFAM" id="SSF53187">
    <property type="entry name" value="Zn-dependent exopeptidases"/>
    <property type="match status" value="1"/>
</dbReference>
<keyword evidence="13" id="KW-1185">Reference proteome</keyword>
<dbReference type="PROSITE" id="PS00133">
    <property type="entry name" value="CARBOXYPEPT_ZN_2"/>
    <property type="match status" value="1"/>
</dbReference>
<accession>A0ABD0XNZ7</accession>
<dbReference type="Gene3D" id="3.40.630.10">
    <property type="entry name" value="Zn peptidases"/>
    <property type="match status" value="1"/>
</dbReference>
<feature type="signal peptide" evidence="10">
    <location>
        <begin position="1"/>
        <end position="21"/>
    </location>
</feature>
<evidence type="ECO:0000256" key="6">
    <source>
        <dbReference type="ARBA" id="ARBA00022801"/>
    </source>
</evidence>
<dbReference type="SMART" id="SM00631">
    <property type="entry name" value="Zn_pept"/>
    <property type="match status" value="1"/>
</dbReference>
<keyword evidence="8" id="KW-0482">Metalloprotease</keyword>
<dbReference type="InterPro" id="IPR057246">
    <property type="entry name" value="CARBOXYPEPT_ZN_1"/>
</dbReference>
<proteinExistence type="inferred from homology"/>
<evidence type="ECO:0000256" key="7">
    <source>
        <dbReference type="ARBA" id="ARBA00022833"/>
    </source>
</evidence>
<dbReference type="PROSITE" id="PS52035">
    <property type="entry name" value="PEPTIDASE_M14"/>
    <property type="match status" value="1"/>
</dbReference>
<organism evidence="12 13">
    <name type="scientific">Umbra pygmaea</name>
    <name type="common">Eastern mudminnow</name>
    <dbReference type="NCBI Taxonomy" id="75934"/>
    <lineage>
        <taxon>Eukaryota</taxon>
        <taxon>Metazoa</taxon>
        <taxon>Chordata</taxon>
        <taxon>Craniata</taxon>
        <taxon>Vertebrata</taxon>
        <taxon>Euteleostomi</taxon>
        <taxon>Actinopterygii</taxon>
        <taxon>Neopterygii</taxon>
        <taxon>Teleostei</taxon>
        <taxon>Protacanthopterygii</taxon>
        <taxon>Esociformes</taxon>
        <taxon>Umbridae</taxon>
        <taxon>Umbra</taxon>
    </lineage>
</organism>
<evidence type="ECO:0000256" key="4">
    <source>
        <dbReference type="ARBA" id="ARBA00022670"/>
    </source>
</evidence>
<comment type="cofactor">
    <cofactor evidence="1">
        <name>Zn(2+)</name>
        <dbReference type="ChEBI" id="CHEBI:29105"/>
    </cofactor>
</comment>
<keyword evidence="7" id="KW-0862">Zinc</keyword>
<evidence type="ECO:0000259" key="11">
    <source>
        <dbReference type="PROSITE" id="PS52035"/>
    </source>
</evidence>
<keyword evidence="10" id="KW-0732">Signal</keyword>
<evidence type="ECO:0000256" key="1">
    <source>
        <dbReference type="ARBA" id="ARBA00001947"/>
    </source>
</evidence>
<sequence length="370" mass="41612">MLCLGSVGLVLLMLTLQRGHLAPYSERNYYTRYHNMTEISEWMEQMETENPDVVSSLVYGQTYEKRNISLLKIGLSSTNRKKAIWMDCCIHAREWITPAFCQYFVEEILKVYKTNAKINEMMKNLDFYVTPVLNVDGYIYSWLNESTRMWRKNRSPGTGNCTCYGTDLNRNFNSNWGTVGVSTDCCKEIYCGTKALSETEAQAVTYKLEKMSGDILAFFTIHSYSQLILLPYAHANISAPNHERLMEVGLGAAKAIKDVHGMNYTVDPASGTSQDYARQIGIPLSFTFELRDKGDHAFLLPEDQIQPTCEEAYAGVQHIISDAHDKAFYSSAATITATLWTTLLAAWVTTATVGRMGRTTVVMITTATVG</sequence>
<dbReference type="InterPro" id="IPR057247">
    <property type="entry name" value="CARBOXYPEPT_ZN_2"/>
</dbReference>
<feature type="active site" description="Proton donor/acceptor" evidence="9">
    <location>
        <position position="289"/>
    </location>
</feature>
<evidence type="ECO:0000256" key="8">
    <source>
        <dbReference type="ARBA" id="ARBA00023049"/>
    </source>
</evidence>
<evidence type="ECO:0000256" key="9">
    <source>
        <dbReference type="PROSITE-ProRule" id="PRU01379"/>
    </source>
</evidence>
<evidence type="ECO:0000256" key="3">
    <source>
        <dbReference type="ARBA" id="ARBA00022645"/>
    </source>
</evidence>
<dbReference type="GO" id="GO:0006508">
    <property type="term" value="P:proteolysis"/>
    <property type="evidence" value="ECO:0007669"/>
    <property type="project" value="UniProtKB-KW"/>
</dbReference>
<keyword evidence="3" id="KW-0121">Carboxypeptidase</keyword>
<feature type="chain" id="PRO_5044761959" description="Peptidase M14 domain-containing protein" evidence="10">
    <location>
        <begin position="22"/>
        <end position="370"/>
    </location>
</feature>
<feature type="domain" description="Peptidase M14" evidence="11">
    <location>
        <begin position="32"/>
        <end position="323"/>
    </location>
</feature>
<dbReference type="PANTHER" id="PTHR11705">
    <property type="entry name" value="PROTEASE FAMILY M14 CARBOXYPEPTIDASE A,B"/>
    <property type="match status" value="1"/>
</dbReference>
<evidence type="ECO:0000256" key="5">
    <source>
        <dbReference type="ARBA" id="ARBA00022723"/>
    </source>
</evidence>
<dbReference type="GO" id="GO:0046872">
    <property type="term" value="F:metal ion binding"/>
    <property type="evidence" value="ECO:0007669"/>
    <property type="project" value="UniProtKB-KW"/>
</dbReference>
<evidence type="ECO:0000256" key="10">
    <source>
        <dbReference type="SAM" id="SignalP"/>
    </source>
</evidence>
<dbReference type="PROSITE" id="PS00132">
    <property type="entry name" value="CARBOXYPEPT_ZN_1"/>
    <property type="match status" value="1"/>
</dbReference>
<dbReference type="PRINTS" id="PR00765">
    <property type="entry name" value="CRBOXYPTASEA"/>
</dbReference>
<keyword evidence="4" id="KW-0645">Protease</keyword>
<dbReference type="Proteomes" id="UP001557470">
    <property type="component" value="Unassembled WGS sequence"/>
</dbReference>